<dbReference type="EMBL" id="CP002551">
    <property type="protein sequence ID" value="ADZ10639.1"/>
    <property type="molecule type" value="Genomic_DNA"/>
</dbReference>
<dbReference type="Pfam" id="PF16976">
    <property type="entry name" value="RcpC"/>
    <property type="match status" value="1"/>
</dbReference>
<evidence type="ECO:0000256" key="1">
    <source>
        <dbReference type="SAM" id="MobiDB-lite"/>
    </source>
</evidence>
<dbReference type="InterPro" id="IPR007509">
    <property type="entry name" value="DUF515"/>
</dbReference>
<keyword evidence="2" id="KW-1133">Transmembrane helix</keyword>
<keyword evidence="2" id="KW-0472">Membrane</keyword>
<keyword evidence="2" id="KW-0812">Transmembrane</keyword>
<dbReference type="GeneID" id="10278898"/>
<evidence type="ECO:0000256" key="2">
    <source>
        <dbReference type="SAM" id="Phobius"/>
    </source>
</evidence>
<feature type="compositionally biased region" description="Gly residues" evidence="1">
    <location>
        <begin position="109"/>
        <end position="118"/>
    </location>
</feature>
<sequence>MLDKILGKKDKDKNDTPDLRKNGKKPDSDNSDIGGRLKDMVGKVSGKPKDDDTDTSKSDSKLNSSSKPKIVSKKPAAERKMPRPITKPTSKPIDSKPRLRTPEKKKSGGLAGIGGGFGKKLPEDDQRTLVGAAVFGIILIILVGAGYYFLVYGPYQDTLNSAKMAKINEVNSYFKGALSADPHKTLLLADIDSGQTPDQVLAVDVIGPATSAWRDYQNQQINLKKDPYNRVQISYSVPSQTGGGTNGTAADTSTSSAGTSSANVKNLILNTTAAGIIVNEADASVLANMEIVTPDTVAVPVYISRIQAAGGLINVGDSVDVYQNVNTSQTTSSGNNTTQAQPTTTTTTTSSPEISGATVLAILRDTSNGIYTSTDANLTHQQQFSVNGAGVSTLTSQSAQGNVEALLKAGASRNWNEAQITSLLNAYGWRLSDFERVSNLGDLTNNYLVVLEVPRENALWVIQNDNVVAGSSLYLVVPTQRAPEWMITELHQIYGS</sequence>
<organism evidence="4 5">
    <name type="scientific">Methanobacterium lacus (strain AL-21)</name>
    <dbReference type="NCBI Taxonomy" id="877455"/>
    <lineage>
        <taxon>Archaea</taxon>
        <taxon>Methanobacteriati</taxon>
        <taxon>Methanobacteriota</taxon>
        <taxon>Methanomada group</taxon>
        <taxon>Methanobacteria</taxon>
        <taxon>Methanobacteriales</taxon>
        <taxon>Methanobacteriaceae</taxon>
        <taxon>Methanobacterium</taxon>
    </lineage>
</organism>
<feature type="transmembrane region" description="Helical" evidence="2">
    <location>
        <begin position="129"/>
        <end position="150"/>
    </location>
</feature>
<dbReference type="STRING" id="877455.Metbo_2426"/>
<evidence type="ECO:0000313" key="5">
    <source>
        <dbReference type="Proteomes" id="UP000007490"/>
    </source>
</evidence>
<gene>
    <name evidence="4" type="ordered locus">Metbo_2426</name>
</gene>
<feature type="compositionally biased region" description="Basic and acidic residues" evidence="1">
    <location>
        <begin position="93"/>
        <end position="106"/>
    </location>
</feature>
<dbReference type="InterPro" id="IPR031571">
    <property type="entry name" value="RcpC_dom"/>
</dbReference>
<feature type="compositionally biased region" description="Basic and acidic residues" evidence="1">
    <location>
        <begin position="35"/>
        <end position="60"/>
    </location>
</feature>
<protein>
    <recommendedName>
        <fullName evidence="3">Flp pilus assembly protein RcpC/CpaB domain-containing protein</fullName>
    </recommendedName>
</protein>
<dbReference type="RefSeq" id="WP_013645990.1">
    <property type="nucleotide sequence ID" value="NC_015216.1"/>
</dbReference>
<proteinExistence type="predicted"/>
<feature type="region of interest" description="Disordered" evidence="1">
    <location>
        <begin position="236"/>
        <end position="260"/>
    </location>
</feature>
<dbReference type="AlphaFoldDB" id="F0T6K5"/>
<dbReference type="Proteomes" id="UP000007490">
    <property type="component" value="Chromosome"/>
</dbReference>
<evidence type="ECO:0000313" key="4">
    <source>
        <dbReference type="EMBL" id="ADZ10639.1"/>
    </source>
</evidence>
<reference evidence="5" key="1">
    <citation type="submission" date="2011-02" db="EMBL/GenBank/DDBJ databases">
        <title>Complete sequence of Methanobacterium sp. AL-21.</title>
        <authorList>
            <consortium name="US DOE Joint Genome Institute"/>
            <person name="Lucas S."/>
            <person name="Copeland A."/>
            <person name="Lapidus A."/>
            <person name="Cheng J.-F."/>
            <person name="Goodwin L."/>
            <person name="Pitluck S."/>
            <person name="Chertkov O."/>
            <person name="Detter J.C."/>
            <person name="Han C."/>
            <person name="Tapia R."/>
            <person name="Land M."/>
            <person name="Hauser L."/>
            <person name="Kyrpides N."/>
            <person name="Ivanova N."/>
            <person name="Mikhailova N."/>
            <person name="Pagani I."/>
            <person name="Cadillo-Quiroz H."/>
            <person name="Imachi H."/>
            <person name="Zinder S."/>
            <person name="Liu W."/>
            <person name="Woyke T."/>
        </authorList>
    </citation>
    <scope>NUCLEOTIDE SEQUENCE [LARGE SCALE GENOMIC DNA]</scope>
    <source>
        <strain evidence="5">AL-21</strain>
    </source>
</reference>
<feature type="compositionally biased region" description="Basic and acidic residues" evidence="1">
    <location>
        <begin position="1"/>
        <end position="28"/>
    </location>
</feature>
<name>F0T6K5_METLA</name>
<feature type="region of interest" description="Disordered" evidence="1">
    <location>
        <begin position="326"/>
        <end position="352"/>
    </location>
</feature>
<keyword evidence="5" id="KW-1185">Reference proteome</keyword>
<dbReference type="KEGG" id="mel:Metbo_2426"/>
<dbReference type="eggNOG" id="arCOG03421">
    <property type="taxonomic scope" value="Archaea"/>
</dbReference>
<accession>F0T6K5</accession>
<feature type="region of interest" description="Disordered" evidence="1">
    <location>
        <begin position="1"/>
        <end position="118"/>
    </location>
</feature>
<evidence type="ECO:0000259" key="3">
    <source>
        <dbReference type="Pfam" id="PF16976"/>
    </source>
</evidence>
<dbReference type="OrthoDB" id="77766at2157"/>
<dbReference type="Pfam" id="PF04415">
    <property type="entry name" value="DUF515"/>
    <property type="match status" value="1"/>
</dbReference>
<feature type="compositionally biased region" description="Low complexity" evidence="1">
    <location>
        <begin position="247"/>
        <end position="260"/>
    </location>
</feature>
<dbReference type="HOGENOM" id="CLU_039260_0_0_2"/>
<feature type="domain" description="Flp pilus assembly protein RcpC/CpaB" evidence="3">
    <location>
        <begin position="291"/>
        <end position="407"/>
    </location>
</feature>
<reference evidence="4 5" key="2">
    <citation type="journal article" date="2014" name="Int. J. Syst. Evol. Microbiol.">
        <title>Methanobacterium paludis sp. nov. and a novel strain of Methanobacterium lacus isolated from northern peatlands.</title>
        <authorList>
            <person name="Cadillo-Quiroz H."/>
            <person name="Brauer S.L."/>
            <person name="Goodson N."/>
            <person name="Yavitt J.B."/>
            <person name="Zinder S.H."/>
        </authorList>
    </citation>
    <scope>NUCLEOTIDE SEQUENCE [LARGE SCALE GENOMIC DNA]</scope>
    <source>
        <strain evidence="4 5">AL-21</strain>
    </source>
</reference>